<dbReference type="OrthoDB" id="983143at2"/>
<dbReference type="Pfam" id="PF13715">
    <property type="entry name" value="CarbopepD_reg_2"/>
    <property type="match status" value="1"/>
</dbReference>
<protein>
    <recommendedName>
        <fullName evidence="4">Carboxypeptidase-like regulatory domain-containing protein</fullName>
    </recommendedName>
</protein>
<dbReference type="InterPro" id="IPR008969">
    <property type="entry name" value="CarboxyPept-like_regulatory"/>
</dbReference>
<gene>
    <name evidence="2" type="ORF">BSZ36_05885</name>
</gene>
<keyword evidence="1" id="KW-0732">Signal</keyword>
<reference evidence="2 3" key="1">
    <citation type="submission" date="2016-11" db="EMBL/GenBank/DDBJ databases">
        <title>Study of marine rhodopsin-containing bacteria.</title>
        <authorList>
            <person name="Yoshizawa S."/>
            <person name="Kumagai Y."/>
            <person name="Kogure K."/>
        </authorList>
    </citation>
    <scope>NUCLEOTIDE SEQUENCE [LARGE SCALE GENOMIC DNA]</scope>
    <source>
        <strain evidence="2 3">SG-29</strain>
    </source>
</reference>
<dbReference type="AlphaFoldDB" id="A0A259TY49"/>
<proteinExistence type="predicted"/>
<dbReference type="InParanoid" id="A0A259TY49"/>
<dbReference type="SUPFAM" id="SSF49464">
    <property type="entry name" value="Carboxypeptidase regulatory domain-like"/>
    <property type="match status" value="1"/>
</dbReference>
<sequence>MTRLRPLLACIFALCIAAPLAAQPVRFEAEIVDADDGTPLPGATAQVEGTDRGDASDASGRVVLTLETLPADVVVRFVGYASATLSLKPGDARDGVIRRVVRLSPAPYVMGEVAISAEPPGERIWRRVLARKATLARQIGSYSAEAYTRFLLVRDGRLDVRPVPIRLSESLSNLAWLPVSGLREEIVARRRRPDGGPFRWADQGPIPDLLFEDWLWLDGQRILGPGHPDAIRHYAFRLGETVEVDGMRMLDFAIVPRGPGLLAGRIRVVDSLWVVSEATLRASIGASGAAVQSFDAEHRWTYEPVWAGTALRDSLWLPAAYVREGRVDAGVLGMDFPAVRFRQRSQVSLHRVGGSGADVSTTQRFWSPAGVYGGNDPYRFARRSMPLDSLEVRADTSALLGRVELKEMLKPQEGIGIGIFGIQLGGLRGFSVEGEDD</sequence>
<dbReference type="Proteomes" id="UP000216446">
    <property type="component" value="Unassembled WGS sequence"/>
</dbReference>
<keyword evidence="3" id="KW-1185">Reference proteome</keyword>
<organism evidence="2 3">
    <name type="scientific">Rubricoccus marinus</name>
    <dbReference type="NCBI Taxonomy" id="716817"/>
    <lineage>
        <taxon>Bacteria</taxon>
        <taxon>Pseudomonadati</taxon>
        <taxon>Rhodothermota</taxon>
        <taxon>Rhodothermia</taxon>
        <taxon>Rhodothermales</taxon>
        <taxon>Rubricoccaceae</taxon>
        <taxon>Rubricoccus</taxon>
    </lineage>
</organism>
<comment type="caution">
    <text evidence="2">The sequence shown here is derived from an EMBL/GenBank/DDBJ whole genome shotgun (WGS) entry which is preliminary data.</text>
</comment>
<feature type="signal peptide" evidence="1">
    <location>
        <begin position="1"/>
        <end position="22"/>
    </location>
</feature>
<evidence type="ECO:0008006" key="4">
    <source>
        <dbReference type="Google" id="ProtNLM"/>
    </source>
</evidence>
<name>A0A259TY49_9BACT</name>
<feature type="chain" id="PRO_5012559717" description="Carboxypeptidase-like regulatory domain-containing protein" evidence="1">
    <location>
        <begin position="23"/>
        <end position="437"/>
    </location>
</feature>
<evidence type="ECO:0000256" key="1">
    <source>
        <dbReference type="SAM" id="SignalP"/>
    </source>
</evidence>
<dbReference type="EMBL" id="MQWB01000001">
    <property type="protein sequence ID" value="OZC02547.1"/>
    <property type="molecule type" value="Genomic_DNA"/>
</dbReference>
<evidence type="ECO:0000313" key="3">
    <source>
        <dbReference type="Proteomes" id="UP000216446"/>
    </source>
</evidence>
<accession>A0A259TY49</accession>
<evidence type="ECO:0000313" key="2">
    <source>
        <dbReference type="EMBL" id="OZC02547.1"/>
    </source>
</evidence>
<dbReference type="RefSeq" id="WP_094546920.1">
    <property type="nucleotide sequence ID" value="NZ_MQWB01000001.1"/>
</dbReference>